<dbReference type="EMBL" id="LYTK01000019">
    <property type="protein sequence ID" value="OBQ63243.1"/>
    <property type="molecule type" value="Genomic_DNA"/>
</dbReference>
<sequence length="74" mass="8329">MWNPILSAPYGRGLELAVFDEEGAHALVFPCIKSREGWKNAATGVRVDIHPTHWREWEDEKVQARAGNPFEGSP</sequence>
<protein>
    <submittedName>
        <fullName evidence="1">Uncharacterized protein</fullName>
    </submittedName>
</protein>
<organism evidence="1 2">
    <name type="scientific">Rhizobium loti</name>
    <name type="common">Mesorhizobium loti</name>
    <dbReference type="NCBI Taxonomy" id="381"/>
    <lineage>
        <taxon>Bacteria</taxon>
        <taxon>Pseudomonadati</taxon>
        <taxon>Pseudomonadota</taxon>
        <taxon>Alphaproteobacteria</taxon>
        <taxon>Hyphomicrobiales</taxon>
        <taxon>Phyllobacteriaceae</taxon>
        <taxon>Mesorhizobium</taxon>
    </lineage>
</organism>
<evidence type="ECO:0000313" key="2">
    <source>
        <dbReference type="Proteomes" id="UP000093737"/>
    </source>
</evidence>
<name>A0A6M7UC60_RHILI</name>
<accession>A0A6M7UC60</accession>
<comment type="caution">
    <text evidence="1">The sequence shown here is derived from an EMBL/GenBank/DDBJ whole genome shotgun (WGS) entry which is preliminary data.</text>
</comment>
<reference evidence="1 2" key="1">
    <citation type="submission" date="2016-05" db="EMBL/GenBank/DDBJ databases">
        <authorList>
            <person name="Ramsay J.P."/>
        </authorList>
    </citation>
    <scope>NUCLEOTIDE SEQUENCE [LARGE SCALE GENOMIC DNA]</scope>
    <source>
        <strain evidence="1 2">NZP2042</strain>
    </source>
</reference>
<dbReference type="AlphaFoldDB" id="A0A6M7UC60"/>
<evidence type="ECO:0000313" key="1">
    <source>
        <dbReference type="EMBL" id="OBQ63243.1"/>
    </source>
</evidence>
<gene>
    <name evidence="1" type="ORF">A8145_18880</name>
</gene>
<proteinExistence type="predicted"/>
<dbReference type="Proteomes" id="UP000093737">
    <property type="component" value="Unassembled WGS sequence"/>
</dbReference>